<dbReference type="Gene3D" id="3.50.40.10">
    <property type="entry name" value="Phenylalanyl-trna Synthetase, Chain B, domain 3"/>
    <property type="match status" value="1"/>
</dbReference>
<dbReference type="PROSITE" id="PS50886">
    <property type="entry name" value="TRBD"/>
    <property type="match status" value="1"/>
</dbReference>
<evidence type="ECO:0000256" key="9">
    <source>
        <dbReference type="ARBA" id="ARBA00022840"/>
    </source>
</evidence>
<keyword evidence="12 15" id="KW-0648">Protein biosynthesis</keyword>
<comment type="subcellular location">
    <subcellularLocation>
        <location evidence="1 15">Cytoplasm</location>
    </subcellularLocation>
</comment>
<feature type="domain" description="B5" evidence="19">
    <location>
        <begin position="405"/>
        <end position="480"/>
    </location>
</feature>
<dbReference type="SUPFAM" id="SSF55681">
    <property type="entry name" value="Class II aaRS and biotin synthetases"/>
    <property type="match status" value="1"/>
</dbReference>
<proteinExistence type="inferred from homology"/>
<sequence>MKFTLSWLKDHLQTEASLDDIRATLDLIGLEVEEIVDPTEKLASFSVARVLECEKHPNADKLKVCKVDTGTDTVQVVCGAPNAKAGMLGVFAPPGSYIPGSDLTLSKASIRGVESSGMLCSERELQLSDEHEGIIELPKKYAASVGEPYAEAAGLDDPMIHIAITPNRPDCLGVRGVARDLAAAGLGKLKRADRGYDGEGEFDCPIDILLEFDPEHADACPVFTGRVIRGVKNGPSPDWLQKRLRAIGLRPINALVDVTNYISYDRARPLHVYDADKLRGAIRARLGKEGETFLALDDAEYEVDESMCVIADDRGVLGLGGVIGGAETGCTEETTNVFIESAYFDPVRTAMTGRKTGVQSDARYRFERGIDPTSHTVGANLATAMILKFCGGSPSKLEQAGAAPPTGHMVSFDTRQVKRLTGVDLKPAQITKTLTKLGFKITGREPSLQVKVPGWRPDVGASADLVEEVIRITGVDQVPRAPLPRSSGVAKPVLTPTQRRMSRARRLLAARGMAEAVNWAFIPKAQAELFGGGQRELELANPISTDMSDMRPSLLPGLLTAARSNANRGFRDAALFEVGNIYQGDKPDDQIMAVAGVRTGTARLQGAGRHWDETGAAVSWIDAKADALALLEALGLSTATVKLSREVPDWFHPGQSAAIQLGPKNRLGVFGVVHPAVAQQLDVALPVVAFEIYLDALPKPKRKGTQRPALELSDLQAVTRDFAFVVDQDVAAGDVLTAVRGADKKLITEASVFDVFESEEALGKGKKSLAVEVTLQPREKTLTDDQIDAVAKRIIQAVQKATGGVIRK</sequence>
<dbReference type="GO" id="GO:0004826">
    <property type="term" value="F:phenylalanine-tRNA ligase activity"/>
    <property type="evidence" value="ECO:0007669"/>
    <property type="project" value="UniProtKB-UniRule"/>
</dbReference>
<evidence type="ECO:0000256" key="12">
    <source>
        <dbReference type="ARBA" id="ARBA00022917"/>
    </source>
</evidence>
<comment type="catalytic activity">
    <reaction evidence="14 15">
        <text>tRNA(Phe) + L-phenylalanine + ATP = L-phenylalanyl-tRNA(Phe) + AMP + diphosphate + H(+)</text>
        <dbReference type="Rhea" id="RHEA:19413"/>
        <dbReference type="Rhea" id="RHEA-COMP:9668"/>
        <dbReference type="Rhea" id="RHEA-COMP:9699"/>
        <dbReference type="ChEBI" id="CHEBI:15378"/>
        <dbReference type="ChEBI" id="CHEBI:30616"/>
        <dbReference type="ChEBI" id="CHEBI:33019"/>
        <dbReference type="ChEBI" id="CHEBI:58095"/>
        <dbReference type="ChEBI" id="CHEBI:78442"/>
        <dbReference type="ChEBI" id="CHEBI:78531"/>
        <dbReference type="ChEBI" id="CHEBI:456215"/>
        <dbReference type="EC" id="6.1.1.20"/>
    </reaction>
</comment>
<dbReference type="InterPro" id="IPR045864">
    <property type="entry name" value="aa-tRNA-synth_II/BPL/LPL"/>
</dbReference>
<dbReference type="HAMAP" id="MF_00283">
    <property type="entry name" value="Phe_tRNA_synth_beta1"/>
    <property type="match status" value="1"/>
</dbReference>
<evidence type="ECO:0000256" key="1">
    <source>
        <dbReference type="ARBA" id="ARBA00004496"/>
    </source>
</evidence>
<dbReference type="Pfam" id="PF03483">
    <property type="entry name" value="B3_4"/>
    <property type="match status" value="1"/>
</dbReference>
<dbReference type="EC" id="6.1.1.20" evidence="15"/>
<dbReference type="EMBL" id="QXDF01000002">
    <property type="protein sequence ID" value="RIA47598.1"/>
    <property type="molecule type" value="Genomic_DNA"/>
</dbReference>
<dbReference type="InterPro" id="IPR020825">
    <property type="entry name" value="Phe-tRNA_synthase-like_B3/B4"/>
</dbReference>
<keyword evidence="8 15" id="KW-0547">Nucleotide-binding</keyword>
<keyword evidence="6 15" id="KW-0436">Ligase</keyword>
<keyword evidence="7 15" id="KW-0479">Metal-binding</keyword>
<dbReference type="PROSITE" id="PS51483">
    <property type="entry name" value="B5"/>
    <property type="match status" value="1"/>
</dbReference>
<feature type="domain" description="TRNA-binding" evidence="17">
    <location>
        <begin position="39"/>
        <end position="150"/>
    </location>
</feature>
<dbReference type="InterPro" id="IPR033714">
    <property type="entry name" value="tRNA_bind_bactPheRS"/>
</dbReference>
<comment type="caution">
    <text evidence="20">The sequence shown here is derived from an EMBL/GenBank/DDBJ whole genome shotgun (WGS) entry which is preliminary data.</text>
</comment>
<dbReference type="SMART" id="SM00874">
    <property type="entry name" value="B5"/>
    <property type="match status" value="1"/>
</dbReference>
<dbReference type="GO" id="GO:0009328">
    <property type="term" value="C:phenylalanine-tRNA ligase complex"/>
    <property type="evidence" value="ECO:0007669"/>
    <property type="project" value="TreeGrafter"/>
</dbReference>
<dbReference type="SUPFAM" id="SSF46955">
    <property type="entry name" value="Putative DNA-binding domain"/>
    <property type="match status" value="1"/>
</dbReference>
<evidence type="ECO:0000256" key="3">
    <source>
        <dbReference type="ARBA" id="ARBA00011209"/>
    </source>
</evidence>
<dbReference type="InterPro" id="IPR005146">
    <property type="entry name" value="B3/B4_tRNA-bd"/>
</dbReference>
<dbReference type="CDD" id="cd02796">
    <property type="entry name" value="tRNA_bind_bactPheRS"/>
    <property type="match status" value="1"/>
</dbReference>
<evidence type="ECO:0000256" key="14">
    <source>
        <dbReference type="ARBA" id="ARBA00049255"/>
    </source>
</evidence>
<feature type="domain" description="FDX-ACB" evidence="18">
    <location>
        <begin position="713"/>
        <end position="807"/>
    </location>
</feature>
<evidence type="ECO:0000256" key="4">
    <source>
        <dbReference type="ARBA" id="ARBA00022490"/>
    </source>
</evidence>
<feature type="binding site" evidence="15">
    <location>
        <position position="458"/>
    </location>
    <ligand>
        <name>Mg(2+)</name>
        <dbReference type="ChEBI" id="CHEBI:18420"/>
        <note>shared with alpha subunit</note>
    </ligand>
</feature>
<comment type="similarity">
    <text evidence="2 15">Belongs to the phenylalanyl-tRNA synthetase beta subunit family. Type 1 subfamily.</text>
</comment>
<dbReference type="NCBIfam" id="NF045760">
    <property type="entry name" value="YtpR"/>
    <property type="match status" value="1"/>
</dbReference>
<evidence type="ECO:0000256" key="10">
    <source>
        <dbReference type="ARBA" id="ARBA00022842"/>
    </source>
</evidence>
<dbReference type="NCBIfam" id="TIGR00472">
    <property type="entry name" value="pheT_bact"/>
    <property type="match status" value="1"/>
</dbReference>
<evidence type="ECO:0000256" key="7">
    <source>
        <dbReference type="ARBA" id="ARBA00022723"/>
    </source>
</evidence>
<dbReference type="InterPro" id="IPR002547">
    <property type="entry name" value="tRNA-bd_dom"/>
</dbReference>
<evidence type="ECO:0000256" key="11">
    <source>
        <dbReference type="ARBA" id="ARBA00022884"/>
    </source>
</evidence>
<dbReference type="GO" id="GO:0005524">
    <property type="term" value="F:ATP binding"/>
    <property type="evidence" value="ECO:0007669"/>
    <property type="project" value="UniProtKB-UniRule"/>
</dbReference>
<dbReference type="Pfam" id="PF03484">
    <property type="entry name" value="B5"/>
    <property type="match status" value="1"/>
</dbReference>
<dbReference type="InterPro" id="IPR004532">
    <property type="entry name" value="Phe-tRNA-ligase_IIc_bsu_bact"/>
</dbReference>
<dbReference type="GO" id="GO:0000287">
    <property type="term" value="F:magnesium ion binding"/>
    <property type="evidence" value="ECO:0007669"/>
    <property type="project" value="UniProtKB-UniRule"/>
</dbReference>
<dbReference type="SMART" id="SM00873">
    <property type="entry name" value="B3_4"/>
    <property type="match status" value="1"/>
</dbReference>
<keyword evidence="4 15" id="KW-0963">Cytoplasm</keyword>
<organism evidence="20 21">
    <name type="scientific">Dichotomicrobium thermohalophilum</name>
    <dbReference type="NCBI Taxonomy" id="933063"/>
    <lineage>
        <taxon>Bacteria</taxon>
        <taxon>Pseudomonadati</taxon>
        <taxon>Pseudomonadota</taxon>
        <taxon>Alphaproteobacteria</taxon>
        <taxon>Hyphomicrobiales</taxon>
        <taxon>Hyphomicrobiaceae</taxon>
        <taxon>Dichotomicrobium</taxon>
    </lineage>
</organism>
<keyword evidence="13 15" id="KW-0030">Aminoacyl-tRNA synthetase</keyword>
<dbReference type="InterPro" id="IPR005121">
    <property type="entry name" value="Fdx_antiC-bd"/>
</dbReference>
<dbReference type="SMART" id="SM00896">
    <property type="entry name" value="FDX-ACB"/>
    <property type="match status" value="1"/>
</dbReference>
<dbReference type="PANTHER" id="PTHR10947:SF0">
    <property type="entry name" value="PHENYLALANINE--TRNA LIGASE BETA SUBUNIT"/>
    <property type="match status" value="1"/>
</dbReference>
<dbReference type="InterPro" id="IPR005147">
    <property type="entry name" value="tRNA_synthase_B5-dom"/>
</dbReference>
<evidence type="ECO:0000256" key="13">
    <source>
        <dbReference type="ARBA" id="ARBA00023146"/>
    </source>
</evidence>
<dbReference type="Pfam" id="PF17759">
    <property type="entry name" value="tRNA_synthFbeta"/>
    <property type="match status" value="1"/>
</dbReference>
<dbReference type="InterPro" id="IPR041616">
    <property type="entry name" value="PheRS_beta_core"/>
</dbReference>
<dbReference type="InterPro" id="IPR009061">
    <property type="entry name" value="DNA-bd_dom_put_sf"/>
</dbReference>
<dbReference type="Proteomes" id="UP000266273">
    <property type="component" value="Unassembled WGS sequence"/>
</dbReference>
<dbReference type="OrthoDB" id="9805455at2"/>
<dbReference type="CDD" id="cd00769">
    <property type="entry name" value="PheRS_beta_core"/>
    <property type="match status" value="1"/>
</dbReference>
<name>A0A397PF63_9HYPH</name>
<evidence type="ECO:0000313" key="21">
    <source>
        <dbReference type="Proteomes" id="UP000266273"/>
    </source>
</evidence>
<evidence type="ECO:0000256" key="16">
    <source>
        <dbReference type="PROSITE-ProRule" id="PRU00209"/>
    </source>
</evidence>
<keyword evidence="11 16" id="KW-0694">RNA-binding</keyword>
<dbReference type="InterPro" id="IPR012340">
    <property type="entry name" value="NA-bd_OB-fold"/>
</dbReference>
<feature type="binding site" evidence="15">
    <location>
        <position position="468"/>
    </location>
    <ligand>
        <name>Mg(2+)</name>
        <dbReference type="ChEBI" id="CHEBI:18420"/>
        <note>shared with alpha subunit</note>
    </ligand>
</feature>
<dbReference type="SUPFAM" id="SSF54991">
    <property type="entry name" value="Anticodon-binding domain of PheRS"/>
    <property type="match status" value="1"/>
</dbReference>
<dbReference type="Gene3D" id="3.30.56.10">
    <property type="match status" value="2"/>
</dbReference>
<protein>
    <recommendedName>
        <fullName evidence="15">Phenylalanine--tRNA ligase beta subunit</fullName>
        <ecNumber evidence="15">6.1.1.20</ecNumber>
    </recommendedName>
    <alternativeName>
        <fullName evidence="15">Phenylalanyl-tRNA synthetase beta subunit</fullName>
        <shortName evidence="15">PheRS</shortName>
    </alternativeName>
</protein>
<comment type="cofactor">
    <cofactor evidence="15">
        <name>Mg(2+)</name>
        <dbReference type="ChEBI" id="CHEBI:18420"/>
    </cofactor>
    <text evidence="15">Binds 2 magnesium ions per tetramer.</text>
</comment>
<dbReference type="Pfam" id="PF03147">
    <property type="entry name" value="FDX-ACB"/>
    <property type="match status" value="1"/>
</dbReference>
<evidence type="ECO:0000256" key="15">
    <source>
        <dbReference type="HAMAP-Rule" id="MF_00283"/>
    </source>
</evidence>
<evidence type="ECO:0000256" key="6">
    <source>
        <dbReference type="ARBA" id="ARBA00022598"/>
    </source>
</evidence>
<dbReference type="Gene3D" id="3.30.930.10">
    <property type="entry name" value="Bira Bifunctional Protein, Domain 2"/>
    <property type="match status" value="1"/>
</dbReference>
<dbReference type="AlphaFoldDB" id="A0A397PF63"/>
<dbReference type="Pfam" id="PF01588">
    <property type="entry name" value="tRNA_bind"/>
    <property type="match status" value="1"/>
</dbReference>
<accession>A0A397PF63</accession>
<gene>
    <name evidence="15" type="primary">pheT</name>
    <name evidence="20" type="ORF">BXY53_2155</name>
</gene>
<dbReference type="Gene3D" id="2.40.50.140">
    <property type="entry name" value="Nucleic acid-binding proteins"/>
    <property type="match status" value="1"/>
</dbReference>
<reference evidence="20 21" key="1">
    <citation type="submission" date="2018-08" db="EMBL/GenBank/DDBJ databases">
        <title>Genomic Encyclopedia of Archaeal and Bacterial Type Strains, Phase II (KMG-II): from individual species to whole genera.</title>
        <authorList>
            <person name="Goeker M."/>
        </authorList>
    </citation>
    <scope>NUCLEOTIDE SEQUENCE [LARGE SCALE GENOMIC DNA]</scope>
    <source>
        <strain evidence="20 21">DSM 5002</strain>
    </source>
</reference>
<evidence type="ECO:0000259" key="17">
    <source>
        <dbReference type="PROSITE" id="PS50886"/>
    </source>
</evidence>
<evidence type="ECO:0000256" key="8">
    <source>
        <dbReference type="ARBA" id="ARBA00022741"/>
    </source>
</evidence>
<feature type="binding site" evidence="15">
    <location>
        <position position="467"/>
    </location>
    <ligand>
        <name>Mg(2+)</name>
        <dbReference type="ChEBI" id="CHEBI:18420"/>
        <note>shared with alpha subunit</note>
    </ligand>
</feature>
<evidence type="ECO:0000256" key="5">
    <source>
        <dbReference type="ARBA" id="ARBA00022555"/>
    </source>
</evidence>
<keyword evidence="9 15" id="KW-0067">ATP-binding</keyword>
<keyword evidence="10 15" id="KW-0460">Magnesium</keyword>
<dbReference type="FunFam" id="2.40.50.140:FF:000045">
    <property type="entry name" value="Phenylalanine--tRNA ligase beta subunit"/>
    <property type="match status" value="1"/>
</dbReference>
<dbReference type="PROSITE" id="PS51447">
    <property type="entry name" value="FDX_ACB"/>
    <property type="match status" value="1"/>
</dbReference>
<dbReference type="SUPFAM" id="SSF56037">
    <property type="entry name" value="PheT/TilS domain"/>
    <property type="match status" value="1"/>
</dbReference>
<evidence type="ECO:0000259" key="19">
    <source>
        <dbReference type="PROSITE" id="PS51483"/>
    </source>
</evidence>
<dbReference type="InterPro" id="IPR036690">
    <property type="entry name" value="Fdx_antiC-bd_sf"/>
</dbReference>
<dbReference type="PANTHER" id="PTHR10947">
    <property type="entry name" value="PHENYLALANYL-TRNA SYNTHETASE BETA CHAIN AND LEUCINE-RICH REPEAT-CONTAINING PROTEIN 47"/>
    <property type="match status" value="1"/>
</dbReference>
<keyword evidence="5 16" id="KW-0820">tRNA-binding</keyword>
<dbReference type="InterPro" id="IPR045060">
    <property type="entry name" value="Phe-tRNA-ligase_IIc_bsu"/>
</dbReference>
<feature type="binding site" evidence="15">
    <location>
        <position position="464"/>
    </location>
    <ligand>
        <name>Mg(2+)</name>
        <dbReference type="ChEBI" id="CHEBI:18420"/>
        <note>shared with alpha subunit</note>
    </ligand>
</feature>
<evidence type="ECO:0000259" key="18">
    <source>
        <dbReference type="PROSITE" id="PS51447"/>
    </source>
</evidence>
<evidence type="ECO:0000313" key="20">
    <source>
        <dbReference type="EMBL" id="RIA47598.1"/>
    </source>
</evidence>
<dbReference type="Gene3D" id="3.30.70.380">
    <property type="entry name" value="Ferrodoxin-fold anticodon-binding domain"/>
    <property type="match status" value="1"/>
</dbReference>
<dbReference type="GO" id="GO:0000049">
    <property type="term" value="F:tRNA binding"/>
    <property type="evidence" value="ECO:0007669"/>
    <property type="project" value="UniProtKB-UniRule"/>
</dbReference>
<comment type="subunit">
    <text evidence="3 15">Tetramer of two alpha and two beta subunits.</text>
</comment>
<keyword evidence="21" id="KW-1185">Reference proteome</keyword>
<evidence type="ECO:0000256" key="2">
    <source>
        <dbReference type="ARBA" id="ARBA00008653"/>
    </source>
</evidence>
<dbReference type="SUPFAM" id="SSF50249">
    <property type="entry name" value="Nucleic acid-binding proteins"/>
    <property type="match status" value="1"/>
</dbReference>
<dbReference type="RefSeq" id="WP_119061970.1">
    <property type="nucleotide sequence ID" value="NZ_QXDF01000002.1"/>
</dbReference>
<dbReference type="GO" id="GO:0006432">
    <property type="term" value="P:phenylalanyl-tRNA aminoacylation"/>
    <property type="evidence" value="ECO:0007669"/>
    <property type="project" value="UniProtKB-UniRule"/>
</dbReference>